<gene>
    <name evidence="2" type="ORF">C9E95_13345</name>
    <name evidence="3" type="ORF">C9E96_00410</name>
</gene>
<accession>A0A5R1YPS8</accession>
<dbReference type="EMBL" id="PYJW01000117">
    <property type="protein sequence ID" value="TGC45804.1"/>
    <property type="molecule type" value="Genomic_DNA"/>
</dbReference>
<evidence type="ECO:0000313" key="5">
    <source>
        <dbReference type="Proteomes" id="UP000297873"/>
    </source>
</evidence>
<dbReference type="Proteomes" id="UP000297873">
    <property type="component" value="Unassembled WGS sequence"/>
</dbReference>
<feature type="transmembrane region" description="Helical" evidence="1">
    <location>
        <begin position="28"/>
        <end position="46"/>
    </location>
</feature>
<keyword evidence="1" id="KW-0472">Membrane</keyword>
<organism evidence="3 4">
    <name type="scientific">Salmonella infantis</name>
    <dbReference type="NCBI Taxonomy" id="595"/>
    <lineage>
        <taxon>Bacteria</taxon>
        <taxon>Pseudomonadati</taxon>
        <taxon>Pseudomonadota</taxon>
        <taxon>Gammaproteobacteria</taxon>
        <taxon>Enterobacterales</taxon>
        <taxon>Enterobacteriaceae</taxon>
        <taxon>Salmonella</taxon>
    </lineage>
</organism>
<keyword evidence="1" id="KW-1133">Transmembrane helix</keyword>
<proteinExistence type="predicted"/>
<keyword evidence="1" id="KW-0812">Transmembrane</keyword>
<evidence type="ECO:0000313" key="4">
    <source>
        <dbReference type="Proteomes" id="UP000297769"/>
    </source>
</evidence>
<evidence type="ECO:0000313" key="3">
    <source>
        <dbReference type="EMBL" id="TGC73736.1"/>
    </source>
</evidence>
<comment type="caution">
    <text evidence="3">The sequence shown here is derived from an EMBL/GenBank/DDBJ whole genome shotgun (WGS) entry which is preliminary data.</text>
</comment>
<evidence type="ECO:0000256" key="1">
    <source>
        <dbReference type="SAM" id="Phobius"/>
    </source>
</evidence>
<dbReference type="Proteomes" id="UP000297769">
    <property type="component" value="Unassembled WGS sequence"/>
</dbReference>
<dbReference type="AlphaFoldDB" id="A0A5R1YPS8"/>
<reference evidence="4 5" key="1">
    <citation type="submission" date="2018-03" db="EMBL/GenBank/DDBJ databases">
        <title>Non-Typhoidal Salmonella genome sequencing and assembly.</title>
        <authorList>
            <person name="Matchawe C."/>
        </authorList>
    </citation>
    <scope>NUCLEOTIDE SEQUENCE [LARGE SCALE GENOMIC DNA]</scope>
    <source>
        <strain evidence="3 4">88sa</strain>
        <strain evidence="2 5">88sab</strain>
    </source>
</reference>
<sequence>MMYKAKSAPKRGNNCRKRIITHGEIKRVDIVNVKIIMLASIIIVLWNKKALTRAAGFGIARFATYLTS</sequence>
<name>A0A5R1YPS8_SALIN</name>
<evidence type="ECO:0000313" key="2">
    <source>
        <dbReference type="EMBL" id="TGC45804.1"/>
    </source>
</evidence>
<protein>
    <submittedName>
        <fullName evidence="3">Uncharacterized protein</fullName>
    </submittedName>
</protein>
<dbReference type="EMBL" id="PYJX01000005">
    <property type="protein sequence ID" value="TGC73736.1"/>
    <property type="molecule type" value="Genomic_DNA"/>
</dbReference>